<evidence type="ECO:0000259" key="1">
    <source>
        <dbReference type="Pfam" id="PF22551"/>
    </source>
</evidence>
<proteinExistence type="predicted"/>
<gene>
    <name evidence="2" type="ORF">C8N24_5708</name>
</gene>
<keyword evidence="3" id="KW-1185">Reference proteome</keyword>
<evidence type="ECO:0000313" key="3">
    <source>
        <dbReference type="Proteomes" id="UP000278962"/>
    </source>
</evidence>
<dbReference type="EMBL" id="RBIL01000002">
    <property type="protein sequence ID" value="RKQ87683.1"/>
    <property type="molecule type" value="Genomic_DNA"/>
</dbReference>
<organism evidence="2 3">
    <name type="scientific">Solirubrobacter pauli</name>
    <dbReference type="NCBI Taxonomy" id="166793"/>
    <lineage>
        <taxon>Bacteria</taxon>
        <taxon>Bacillati</taxon>
        <taxon>Actinomycetota</taxon>
        <taxon>Thermoleophilia</taxon>
        <taxon>Solirubrobacterales</taxon>
        <taxon>Solirubrobacteraceae</taxon>
        <taxon>Solirubrobacter</taxon>
    </lineage>
</organism>
<dbReference type="SUPFAM" id="SSF69635">
    <property type="entry name" value="Type III secretory system chaperone-like"/>
    <property type="match status" value="1"/>
</dbReference>
<evidence type="ECO:0000313" key="2">
    <source>
        <dbReference type="EMBL" id="RKQ87683.1"/>
    </source>
</evidence>
<dbReference type="AlphaFoldDB" id="A0A660L6W2"/>
<feature type="domain" description="TY-Chap central" evidence="1">
    <location>
        <begin position="17"/>
        <end position="140"/>
    </location>
</feature>
<accession>A0A660L6W2</accession>
<protein>
    <submittedName>
        <fullName evidence="2">Putative sensory transduction regulator</fullName>
    </submittedName>
</protein>
<dbReference type="Gene3D" id="3.30.1460.10">
    <property type="match status" value="1"/>
</dbReference>
<reference evidence="2 3" key="1">
    <citation type="submission" date="2018-10" db="EMBL/GenBank/DDBJ databases">
        <title>Genomic Encyclopedia of Archaeal and Bacterial Type Strains, Phase II (KMG-II): from individual species to whole genera.</title>
        <authorList>
            <person name="Goeker M."/>
        </authorList>
    </citation>
    <scope>NUCLEOTIDE SEQUENCE [LARGE SCALE GENOMIC DNA]</scope>
    <source>
        <strain evidence="2 3">DSM 14954</strain>
    </source>
</reference>
<sequence length="148" mass="16220">MDVEASIAQVAGILVSEGLRYHVSGDGRTYRLRFDSAAVFIDFREWQDDSVVIIVHSPVLQDIDPASPGAAQALNLLNDLNRSFFFVKFTFRDGVLVARYDLLGESLQTGELVNAIYEIAGAADRLDDELADALGGKPFEVKLNENGD</sequence>
<dbReference type="InterPro" id="IPR054343">
    <property type="entry name" value="TY-Chap_M"/>
</dbReference>
<comment type="caution">
    <text evidence="2">The sequence shown here is derived from an EMBL/GenBank/DDBJ whole genome shotgun (WGS) entry which is preliminary data.</text>
</comment>
<dbReference type="RefSeq" id="WP_170179482.1">
    <property type="nucleotide sequence ID" value="NZ_RBIL01000002.1"/>
</dbReference>
<dbReference type="Pfam" id="PF22551">
    <property type="entry name" value="TY-Chap1"/>
    <property type="match status" value="1"/>
</dbReference>
<dbReference type="Proteomes" id="UP000278962">
    <property type="component" value="Unassembled WGS sequence"/>
</dbReference>
<name>A0A660L6W2_9ACTN</name>